<dbReference type="AlphaFoldDB" id="A0AAN7BKS7"/>
<feature type="compositionally biased region" description="Basic and acidic residues" evidence="1">
    <location>
        <begin position="257"/>
        <end position="282"/>
    </location>
</feature>
<dbReference type="PANTHER" id="PTHR38703:SF1">
    <property type="entry name" value="ALLERGEN"/>
    <property type="match status" value="1"/>
</dbReference>
<organism evidence="2 3">
    <name type="scientific">Podospora fimiseda</name>
    <dbReference type="NCBI Taxonomy" id="252190"/>
    <lineage>
        <taxon>Eukaryota</taxon>
        <taxon>Fungi</taxon>
        <taxon>Dikarya</taxon>
        <taxon>Ascomycota</taxon>
        <taxon>Pezizomycotina</taxon>
        <taxon>Sordariomycetes</taxon>
        <taxon>Sordariomycetidae</taxon>
        <taxon>Sordariales</taxon>
        <taxon>Podosporaceae</taxon>
        <taxon>Podospora</taxon>
    </lineage>
</organism>
<name>A0AAN7BKS7_9PEZI</name>
<protein>
    <recommendedName>
        <fullName evidence="4">Allergen</fullName>
    </recommendedName>
</protein>
<feature type="region of interest" description="Disordered" evidence="1">
    <location>
        <begin position="1"/>
        <end position="22"/>
    </location>
</feature>
<proteinExistence type="predicted"/>
<sequence>MDSAKRAVDDFVSKGGHHDTTTHEHVAPAIQKETIKPTQHEEISTAIDKEVHQDHYHRVEQPIFDKEVLPEKHKSNLGKVVNREFDNRDQAAVERALKAEQSGMRNERMVTDTTRTKSHAPVVQGEHVHHHVHETIQPVVHKETIQPEVVHTTIPIHEVHHNEARIHGTSTLPAVSMDQYRQQGGALGGATERSDAFEGCPKGVSDTSRTGGSSTSRSGTSGISGSSTGISGTSSSTGTSAMKSSSTTSGPGFKTTSTEHTEKKKPSLLDRLNPMKDSDGDGKSGFLS</sequence>
<feature type="region of interest" description="Disordered" evidence="1">
    <location>
        <begin position="184"/>
        <end position="288"/>
    </location>
</feature>
<comment type="caution">
    <text evidence="2">The sequence shown here is derived from an EMBL/GenBank/DDBJ whole genome shotgun (WGS) entry which is preliminary data.</text>
</comment>
<reference evidence="2" key="1">
    <citation type="journal article" date="2023" name="Mol. Phylogenet. Evol.">
        <title>Genome-scale phylogeny and comparative genomics of the fungal order Sordariales.</title>
        <authorList>
            <person name="Hensen N."/>
            <person name="Bonometti L."/>
            <person name="Westerberg I."/>
            <person name="Brannstrom I.O."/>
            <person name="Guillou S."/>
            <person name="Cros-Aarteil S."/>
            <person name="Calhoun S."/>
            <person name="Haridas S."/>
            <person name="Kuo A."/>
            <person name="Mondo S."/>
            <person name="Pangilinan J."/>
            <person name="Riley R."/>
            <person name="LaButti K."/>
            <person name="Andreopoulos B."/>
            <person name="Lipzen A."/>
            <person name="Chen C."/>
            <person name="Yan M."/>
            <person name="Daum C."/>
            <person name="Ng V."/>
            <person name="Clum A."/>
            <person name="Steindorff A."/>
            <person name="Ohm R.A."/>
            <person name="Martin F."/>
            <person name="Silar P."/>
            <person name="Natvig D.O."/>
            <person name="Lalanne C."/>
            <person name="Gautier V."/>
            <person name="Ament-Velasquez S.L."/>
            <person name="Kruys A."/>
            <person name="Hutchinson M.I."/>
            <person name="Powell A.J."/>
            <person name="Barry K."/>
            <person name="Miller A.N."/>
            <person name="Grigoriev I.V."/>
            <person name="Debuchy R."/>
            <person name="Gladieux P."/>
            <person name="Hiltunen Thoren M."/>
            <person name="Johannesson H."/>
        </authorList>
    </citation>
    <scope>NUCLEOTIDE SEQUENCE</scope>
    <source>
        <strain evidence="2">CBS 990.96</strain>
    </source>
</reference>
<accession>A0AAN7BKS7</accession>
<feature type="compositionally biased region" description="Low complexity" evidence="1">
    <location>
        <begin position="203"/>
        <end position="256"/>
    </location>
</feature>
<reference evidence="2" key="2">
    <citation type="submission" date="2023-05" db="EMBL/GenBank/DDBJ databases">
        <authorList>
            <consortium name="Lawrence Berkeley National Laboratory"/>
            <person name="Steindorff A."/>
            <person name="Hensen N."/>
            <person name="Bonometti L."/>
            <person name="Westerberg I."/>
            <person name="Brannstrom I.O."/>
            <person name="Guillou S."/>
            <person name="Cros-Aarteil S."/>
            <person name="Calhoun S."/>
            <person name="Haridas S."/>
            <person name="Kuo A."/>
            <person name="Mondo S."/>
            <person name="Pangilinan J."/>
            <person name="Riley R."/>
            <person name="Labutti K."/>
            <person name="Andreopoulos B."/>
            <person name="Lipzen A."/>
            <person name="Chen C."/>
            <person name="Yanf M."/>
            <person name="Daum C."/>
            <person name="Ng V."/>
            <person name="Clum A."/>
            <person name="Ohm R."/>
            <person name="Martin F."/>
            <person name="Silar P."/>
            <person name="Natvig D."/>
            <person name="Lalanne C."/>
            <person name="Gautier V."/>
            <person name="Ament-Velasquez S.L."/>
            <person name="Kruys A."/>
            <person name="Hutchinson M.I."/>
            <person name="Powell A.J."/>
            <person name="Barry K."/>
            <person name="Miller A.N."/>
            <person name="Grigoriev I.V."/>
            <person name="Debuchy R."/>
            <person name="Gladieux P."/>
            <person name="Thoren M.H."/>
            <person name="Johannesson H."/>
        </authorList>
    </citation>
    <scope>NUCLEOTIDE SEQUENCE</scope>
    <source>
        <strain evidence="2">CBS 990.96</strain>
    </source>
</reference>
<keyword evidence="3" id="KW-1185">Reference proteome</keyword>
<evidence type="ECO:0000256" key="1">
    <source>
        <dbReference type="SAM" id="MobiDB-lite"/>
    </source>
</evidence>
<dbReference type="PANTHER" id="PTHR38703">
    <property type="entry name" value="CHROMOSOME 8, WHOLE GENOME SHOTGUN SEQUENCE"/>
    <property type="match status" value="1"/>
</dbReference>
<dbReference type="EMBL" id="MU865377">
    <property type="protein sequence ID" value="KAK4225023.1"/>
    <property type="molecule type" value="Genomic_DNA"/>
</dbReference>
<evidence type="ECO:0008006" key="4">
    <source>
        <dbReference type="Google" id="ProtNLM"/>
    </source>
</evidence>
<dbReference type="Proteomes" id="UP001301958">
    <property type="component" value="Unassembled WGS sequence"/>
</dbReference>
<gene>
    <name evidence="2" type="ORF">QBC38DRAFT_280898</name>
</gene>
<evidence type="ECO:0000313" key="2">
    <source>
        <dbReference type="EMBL" id="KAK4225023.1"/>
    </source>
</evidence>
<evidence type="ECO:0000313" key="3">
    <source>
        <dbReference type="Proteomes" id="UP001301958"/>
    </source>
</evidence>